<sequence length="48" mass="5226">MDAKNVMTLGIAVCLHTDTTILQHTFYCIQMVSHGLMLGASFGKILSN</sequence>
<dbReference type="Proteomes" id="UP000011864">
    <property type="component" value="Chromosome"/>
</dbReference>
<dbReference type="KEGG" id="gps:C427_0845"/>
<proteinExistence type="predicted"/>
<evidence type="ECO:0000313" key="2">
    <source>
        <dbReference type="Proteomes" id="UP000011864"/>
    </source>
</evidence>
<dbReference type="AlphaFoldDB" id="K6ZST0"/>
<organism evidence="1 2">
    <name type="scientific">Paraglaciecola psychrophila 170</name>
    <dbReference type="NCBI Taxonomy" id="1129794"/>
    <lineage>
        <taxon>Bacteria</taxon>
        <taxon>Pseudomonadati</taxon>
        <taxon>Pseudomonadota</taxon>
        <taxon>Gammaproteobacteria</taxon>
        <taxon>Alteromonadales</taxon>
        <taxon>Alteromonadaceae</taxon>
        <taxon>Paraglaciecola</taxon>
    </lineage>
</organism>
<dbReference type="HOGENOM" id="CLU_3155914_0_0_6"/>
<reference evidence="1 2" key="1">
    <citation type="journal article" date="2013" name="Genome Announc.">
        <title>Complete Genome Sequence of Glaciecola psychrophila Strain 170T.</title>
        <authorList>
            <person name="Yin J."/>
            <person name="Chen J."/>
            <person name="Liu G."/>
            <person name="Yu Y."/>
            <person name="Song L."/>
            <person name="Wang X."/>
            <person name="Qu X."/>
        </authorList>
    </citation>
    <scope>NUCLEOTIDE SEQUENCE [LARGE SCALE GENOMIC DNA]</scope>
    <source>
        <strain evidence="1 2">170</strain>
    </source>
</reference>
<accession>K6ZST0</accession>
<evidence type="ECO:0000313" key="1">
    <source>
        <dbReference type="EMBL" id="AGH42954.1"/>
    </source>
</evidence>
<keyword evidence="2" id="KW-1185">Reference proteome</keyword>
<protein>
    <submittedName>
        <fullName evidence="1">Uncharacterized protein</fullName>
    </submittedName>
</protein>
<gene>
    <name evidence="1" type="ORF">C427_0845</name>
</gene>
<dbReference type="EMBL" id="CP003837">
    <property type="protein sequence ID" value="AGH42954.1"/>
    <property type="molecule type" value="Genomic_DNA"/>
</dbReference>
<name>K6ZST0_9ALTE</name>